<evidence type="ECO:0000259" key="1">
    <source>
        <dbReference type="Pfam" id="PF00534"/>
    </source>
</evidence>
<name>A0A5M4B218_9BACT</name>
<feature type="domain" description="Glycosyltransferase subfamily 4-like N-terminal" evidence="2">
    <location>
        <begin position="13"/>
        <end position="161"/>
    </location>
</feature>
<dbReference type="PANTHER" id="PTHR12526">
    <property type="entry name" value="GLYCOSYLTRANSFERASE"/>
    <property type="match status" value="1"/>
</dbReference>
<dbReference type="Pfam" id="PF13439">
    <property type="entry name" value="Glyco_transf_4"/>
    <property type="match status" value="1"/>
</dbReference>
<dbReference type="GO" id="GO:0016757">
    <property type="term" value="F:glycosyltransferase activity"/>
    <property type="evidence" value="ECO:0007669"/>
    <property type="project" value="InterPro"/>
</dbReference>
<evidence type="ECO:0000259" key="2">
    <source>
        <dbReference type="Pfam" id="PF13439"/>
    </source>
</evidence>
<proteinExistence type="predicted"/>
<evidence type="ECO:0000313" key="4">
    <source>
        <dbReference type="Proteomes" id="UP000391834"/>
    </source>
</evidence>
<comment type="caution">
    <text evidence="3">The sequence shown here is derived from an EMBL/GenBank/DDBJ whole genome shotgun (WGS) entry which is preliminary data.</text>
</comment>
<keyword evidence="4" id="KW-1185">Reference proteome</keyword>
<protein>
    <submittedName>
        <fullName evidence="3">Glycosyl transferase family 1</fullName>
    </submittedName>
</protein>
<sequence length="360" mass="41000">MKILFFIESLRSGGRERRLCELIKGLHQAGNYKMELILTEKDIHYKDIFETEIKLHFVPRLFLKKDPTVFYRIFAIARRFKPDIIHTWSTMTTFYALPTKALLNTPLIDSEISNTKPMYLPLFRKINFKFADKITSNTIAGLKAYEAPTRKSSAIHNGFDFRRIAELASPSTVRQRFNITTPHVIAMVGTFYPQKDYLTYINAANELVKKREDVTFLCIGAGDYSALEAISTNKKKIRFLGKQNDIESIMNICDIGVLTTNSNIHGEGISNALLEFCSLGVPVIATDFGGSPELIKNSINGYLIPPFNFKQLAAKIQIILSEKKEQKRMGLAAKQIVENQFGMESMVQKFIELYNTTLKE</sequence>
<dbReference type="Pfam" id="PF00534">
    <property type="entry name" value="Glycos_transf_1"/>
    <property type="match status" value="1"/>
</dbReference>
<reference evidence="3 4" key="1">
    <citation type="submission" date="2019-10" db="EMBL/GenBank/DDBJ databases">
        <title>Prolixibacter strains distinguished by the presence of nitrate reductase genes were adept at nitrate-dependent anaerobic corrosion of metallic iron and carbon steel.</title>
        <authorList>
            <person name="Iino T."/>
            <person name="Shono N."/>
            <person name="Ito K."/>
            <person name="Nakamura R."/>
            <person name="Sueoka K."/>
            <person name="Harayama S."/>
            <person name="Ohkuma M."/>
        </authorList>
    </citation>
    <scope>NUCLEOTIDE SEQUENCE [LARGE SCALE GENOMIC DNA]</scope>
    <source>
        <strain evidence="3 4">JCM 13498</strain>
    </source>
</reference>
<feature type="domain" description="Glycosyl transferase family 1" evidence="1">
    <location>
        <begin position="175"/>
        <end position="335"/>
    </location>
</feature>
<dbReference type="Gene3D" id="3.40.50.2000">
    <property type="entry name" value="Glycogen Phosphorylase B"/>
    <property type="match status" value="2"/>
</dbReference>
<gene>
    <name evidence="3" type="ORF">PbJCM13498_28210</name>
</gene>
<accession>A0A5M4B218</accession>
<evidence type="ECO:0000313" key="3">
    <source>
        <dbReference type="EMBL" id="GET33958.1"/>
    </source>
</evidence>
<dbReference type="OrthoDB" id="9811239at2"/>
<organism evidence="3 4">
    <name type="scientific">Prolixibacter bellariivorans</name>
    <dbReference type="NCBI Taxonomy" id="314319"/>
    <lineage>
        <taxon>Bacteria</taxon>
        <taxon>Pseudomonadati</taxon>
        <taxon>Bacteroidota</taxon>
        <taxon>Bacteroidia</taxon>
        <taxon>Marinilabiliales</taxon>
        <taxon>Prolixibacteraceae</taxon>
        <taxon>Prolixibacter</taxon>
    </lineage>
</organism>
<dbReference type="AlphaFoldDB" id="A0A5M4B218"/>
<dbReference type="RefSeq" id="WP_027585824.1">
    <property type="nucleotide sequence ID" value="NZ_BLAX01000001.1"/>
</dbReference>
<dbReference type="EMBL" id="BLAX01000001">
    <property type="protein sequence ID" value="GET33958.1"/>
    <property type="molecule type" value="Genomic_DNA"/>
</dbReference>
<dbReference type="Proteomes" id="UP000391834">
    <property type="component" value="Unassembled WGS sequence"/>
</dbReference>
<dbReference type="InterPro" id="IPR001296">
    <property type="entry name" value="Glyco_trans_1"/>
</dbReference>
<dbReference type="InterPro" id="IPR028098">
    <property type="entry name" value="Glyco_trans_4-like_N"/>
</dbReference>
<keyword evidence="3" id="KW-0808">Transferase</keyword>
<dbReference type="SUPFAM" id="SSF53756">
    <property type="entry name" value="UDP-Glycosyltransferase/glycogen phosphorylase"/>
    <property type="match status" value="1"/>
</dbReference>